<accession>A0A6J8DXX4</accession>
<keyword evidence="2" id="KW-1185">Reference proteome</keyword>
<proteinExistence type="predicted"/>
<dbReference type="OrthoDB" id="10361422at2759"/>
<name>A0A6J8DXX4_MYTCO</name>
<organism evidence="1 2">
    <name type="scientific">Mytilus coruscus</name>
    <name type="common">Sea mussel</name>
    <dbReference type="NCBI Taxonomy" id="42192"/>
    <lineage>
        <taxon>Eukaryota</taxon>
        <taxon>Metazoa</taxon>
        <taxon>Spiralia</taxon>
        <taxon>Lophotrochozoa</taxon>
        <taxon>Mollusca</taxon>
        <taxon>Bivalvia</taxon>
        <taxon>Autobranchia</taxon>
        <taxon>Pteriomorphia</taxon>
        <taxon>Mytilida</taxon>
        <taxon>Mytiloidea</taxon>
        <taxon>Mytilidae</taxon>
        <taxon>Mytilinae</taxon>
        <taxon>Mytilus</taxon>
    </lineage>
</organism>
<reference evidence="1 2" key="1">
    <citation type="submission" date="2020-06" db="EMBL/GenBank/DDBJ databases">
        <authorList>
            <person name="Li R."/>
            <person name="Bekaert M."/>
        </authorList>
    </citation>
    <scope>NUCLEOTIDE SEQUENCE [LARGE SCALE GENOMIC DNA]</scope>
    <source>
        <strain evidence="2">wild</strain>
    </source>
</reference>
<dbReference type="AlphaFoldDB" id="A0A6J8DXX4"/>
<evidence type="ECO:0000313" key="1">
    <source>
        <dbReference type="EMBL" id="CAC5411640.1"/>
    </source>
</evidence>
<protein>
    <submittedName>
        <fullName evidence="1">Uncharacterized protein</fullName>
    </submittedName>
</protein>
<sequence length="212" mass="23996">MDAILLRVHLSKIIYKLDVKFFYGRETAAFTNKHKLFHEHYPKIPCCGCIPISIAAPFKRGCLGNQQFAKLYDVNGTVTAGHEKTRRSQISQHCLCKVSAQKSVKVTDLDITLLNAIIQHCCPLHTTSKISRWMIDIKEVRNTFSHWTEGKLDKNLFDLTWKKLETATLECAGDIGHACVKIFKMAIDQITTCSVADLRESILKTTDNLSEV</sequence>
<dbReference type="EMBL" id="CACVKT020007891">
    <property type="protein sequence ID" value="CAC5411640.1"/>
    <property type="molecule type" value="Genomic_DNA"/>
</dbReference>
<gene>
    <name evidence="1" type="ORF">MCOR_44701</name>
</gene>
<dbReference type="Proteomes" id="UP000507470">
    <property type="component" value="Unassembled WGS sequence"/>
</dbReference>
<evidence type="ECO:0000313" key="2">
    <source>
        <dbReference type="Proteomes" id="UP000507470"/>
    </source>
</evidence>